<reference evidence="2 3" key="1">
    <citation type="submission" date="2021-11" db="EMBL/GenBank/DDBJ databases">
        <authorList>
            <person name="Oh E.-T."/>
            <person name="Kim S.-B."/>
        </authorList>
    </citation>
    <scope>NUCLEOTIDE SEQUENCE [LARGE SCALE GENOMIC DNA]</scope>
    <source>
        <strain evidence="2 3">MMS20-SJTR3</strain>
    </source>
</reference>
<gene>
    <name evidence="2" type="ORF">LJ656_11160</name>
</gene>
<proteinExistence type="predicted"/>
<organism evidence="2 3">
    <name type="scientific">Paraburkholderia sejongensis</name>
    <dbReference type="NCBI Taxonomy" id="2886946"/>
    <lineage>
        <taxon>Bacteria</taxon>
        <taxon>Pseudomonadati</taxon>
        <taxon>Pseudomonadota</taxon>
        <taxon>Betaproteobacteria</taxon>
        <taxon>Burkholderiales</taxon>
        <taxon>Burkholderiaceae</taxon>
        <taxon>Paraburkholderia</taxon>
    </lineage>
</organism>
<accession>A0ABS8JTT7</accession>
<comment type="caution">
    <text evidence="2">The sequence shown here is derived from an EMBL/GenBank/DDBJ whole genome shotgun (WGS) entry which is preliminary data.</text>
</comment>
<name>A0ABS8JTT7_9BURK</name>
<dbReference type="InterPro" id="IPR021225">
    <property type="entry name" value="Tlde1_dom"/>
</dbReference>
<feature type="domain" description="Tlde1" evidence="1">
    <location>
        <begin position="25"/>
        <end position="148"/>
    </location>
</feature>
<evidence type="ECO:0000259" key="1">
    <source>
        <dbReference type="Pfam" id="PF10908"/>
    </source>
</evidence>
<dbReference type="Proteomes" id="UP001431019">
    <property type="component" value="Unassembled WGS sequence"/>
</dbReference>
<evidence type="ECO:0000313" key="3">
    <source>
        <dbReference type="Proteomes" id="UP001431019"/>
    </source>
</evidence>
<dbReference type="RefSeq" id="WP_230509796.1">
    <property type="nucleotide sequence ID" value="NZ_JAJITD010000005.1"/>
</dbReference>
<evidence type="ECO:0000313" key="2">
    <source>
        <dbReference type="EMBL" id="MCC8393150.1"/>
    </source>
</evidence>
<keyword evidence="3" id="KW-1185">Reference proteome</keyword>
<protein>
    <submittedName>
        <fullName evidence="2">DUF2778 domain-containing protein</fullName>
    </submittedName>
</protein>
<sequence>MPVSCTFTLNRRPMSELVCPEFGSVPAFSGNGRYVDDPDFTNVPNAGAIPKGRYYIVDRESGGRLGWLRDLIHDKFSGTKLETWFGLYRDDGAIDDWTFVKSVRRGNFRLHPVGRNGVSEGCITLLSPLQFEALRSHLKAQPPAFVPGTGSRYYGTVEVR</sequence>
<dbReference type="Pfam" id="PF10908">
    <property type="entry name" value="Tlde1_dom"/>
    <property type="match status" value="1"/>
</dbReference>
<dbReference type="EMBL" id="JAJITD010000005">
    <property type="protein sequence ID" value="MCC8393150.1"/>
    <property type="molecule type" value="Genomic_DNA"/>
</dbReference>